<comment type="caution">
    <text evidence="2">The sequence shown here is derived from an EMBL/GenBank/DDBJ whole genome shotgun (WGS) entry which is preliminary data.</text>
</comment>
<proteinExistence type="predicted"/>
<evidence type="ECO:0000259" key="1">
    <source>
        <dbReference type="Pfam" id="PF04236"/>
    </source>
</evidence>
<dbReference type="Pfam" id="PF04236">
    <property type="entry name" value="Transp_Tc5_C"/>
    <property type="match status" value="1"/>
</dbReference>
<keyword evidence="3" id="KW-1185">Reference proteome</keyword>
<reference evidence="3" key="1">
    <citation type="submission" date="2017-01" db="EMBL/GenBank/DDBJ databases">
        <title>Comparative genomics of anhydrobiosis in the tardigrade Hypsibius dujardini.</title>
        <authorList>
            <person name="Yoshida Y."/>
            <person name="Koutsovoulos G."/>
            <person name="Laetsch D."/>
            <person name="Stevens L."/>
            <person name="Kumar S."/>
            <person name="Horikawa D."/>
            <person name="Ishino K."/>
            <person name="Komine S."/>
            <person name="Tomita M."/>
            <person name="Blaxter M."/>
            <person name="Arakawa K."/>
        </authorList>
    </citation>
    <scope>NUCLEOTIDE SEQUENCE [LARGE SCALE GENOMIC DNA]</scope>
    <source>
        <strain evidence="3">Z151</strain>
    </source>
</reference>
<evidence type="ECO:0000313" key="3">
    <source>
        <dbReference type="Proteomes" id="UP000192578"/>
    </source>
</evidence>
<dbReference type="EMBL" id="MTYJ01000166">
    <property type="protein sequence ID" value="OQV11597.1"/>
    <property type="molecule type" value="Genomic_DNA"/>
</dbReference>
<dbReference type="Proteomes" id="UP000192578">
    <property type="component" value="Unassembled WGS sequence"/>
</dbReference>
<evidence type="ECO:0000313" key="2">
    <source>
        <dbReference type="EMBL" id="OQV11597.1"/>
    </source>
</evidence>
<sequence>MVKINPSNVVRLLLEAYVRWEKSDVYDHERELADNIRGVIDSYPTSTDMQEFLEAEDQLLSSQSLSQPSSDSSYHSTPEDPKTMNIVDFEYKKKAVLYWREEDGQPRQKKLKWESVRARYKQLPDNTTLYRWAALVDSGQKITMEKLKVIFEATQKRFIAARNERFKKKMNIVSRKVTKFVTRSYDDERVDLKVKPDEFLALEAKPYLENRGMAAFGNSDQSGFLRELHSGRSLTFRGERHVPGRIQSQNAMTHSYTIQSTITCDGRMFPQMLLCLQEVGGKFGPQVEKIMFDAPNIHAMASSSGKLTKAHVLSWFEKDYFPFAEKDSTILLDSRSGQKDQEAIDKLIPAGKTLRLLTIPAGATSMIQPCDVYLFRIWKSGVRKFEDRGMLDDLPVIFHQRDNIIELQSIMHNQFCSPRFKPQIQYAFYKAGYHDERPAKFQTMTEYCFDSVSLVEECYYCQRFYFMRCGWCTRALCFDCCWNGYENAGYHFCEDFVE</sequence>
<dbReference type="OrthoDB" id="10058363at2759"/>
<accession>A0A1W0W8S0</accession>
<feature type="domain" description="Transposase Tc5 C-terminal" evidence="1">
    <location>
        <begin position="429"/>
        <end position="479"/>
    </location>
</feature>
<gene>
    <name evidence="2" type="ORF">BV898_14095</name>
</gene>
<organism evidence="2 3">
    <name type="scientific">Hypsibius exemplaris</name>
    <name type="common">Freshwater tardigrade</name>
    <dbReference type="NCBI Taxonomy" id="2072580"/>
    <lineage>
        <taxon>Eukaryota</taxon>
        <taxon>Metazoa</taxon>
        <taxon>Ecdysozoa</taxon>
        <taxon>Tardigrada</taxon>
        <taxon>Eutardigrada</taxon>
        <taxon>Parachela</taxon>
        <taxon>Hypsibioidea</taxon>
        <taxon>Hypsibiidae</taxon>
        <taxon>Hypsibius</taxon>
    </lineage>
</organism>
<protein>
    <recommendedName>
        <fullName evidence="1">Transposase Tc5 C-terminal domain-containing protein</fullName>
    </recommendedName>
</protein>
<name>A0A1W0W8S0_HYPEX</name>
<dbReference type="AlphaFoldDB" id="A0A1W0W8S0"/>
<dbReference type="InterPro" id="IPR007350">
    <property type="entry name" value="Transposase_Tc5_C"/>
</dbReference>